<feature type="region of interest" description="Disordered" evidence="1">
    <location>
        <begin position="85"/>
        <end position="134"/>
    </location>
</feature>
<comment type="caution">
    <text evidence="3">The sequence shown here is derived from an EMBL/GenBank/DDBJ whole genome shotgun (WGS) entry which is preliminary data.</text>
</comment>
<gene>
    <name evidence="3" type="ORF">ACH407_16575</name>
</gene>
<dbReference type="Proteomes" id="UP001611339">
    <property type="component" value="Unassembled WGS sequence"/>
</dbReference>
<dbReference type="RefSeq" id="WP_398709848.1">
    <property type="nucleotide sequence ID" value="NZ_JBIRUI010000006.1"/>
</dbReference>
<feature type="compositionally biased region" description="Low complexity" evidence="1">
    <location>
        <begin position="90"/>
        <end position="104"/>
    </location>
</feature>
<proteinExistence type="predicted"/>
<feature type="signal peptide" evidence="2">
    <location>
        <begin position="1"/>
        <end position="29"/>
    </location>
</feature>
<evidence type="ECO:0008006" key="5">
    <source>
        <dbReference type="Google" id="ProtNLM"/>
    </source>
</evidence>
<sequence>MSGPVRRLAALVPAVLCVLWSLLLTPAPDAPTPGAPARDARAAAASARDLPASTAHRADPGEPRFAPAAVVGRPAAVENPVRIPVPPVAPAVAPADPSVPARGLLEGEPRRERAPPGGPRGPREPRGPPSTRHG</sequence>
<reference evidence="3 4" key="1">
    <citation type="submission" date="2024-10" db="EMBL/GenBank/DDBJ databases">
        <title>The Natural Products Discovery Center: Release of the First 8490 Sequenced Strains for Exploring Actinobacteria Biosynthetic Diversity.</title>
        <authorList>
            <person name="Kalkreuter E."/>
            <person name="Kautsar S.A."/>
            <person name="Yang D."/>
            <person name="Bader C.D."/>
            <person name="Teijaro C.N."/>
            <person name="Fluegel L."/>
            <person name="Davis C.M."/>
            <person name="Simpson J.R."/>
            <person name="Lauterbach L."/>
            <person name="Steele A.D."/>
            <person name="Gui C."/>
            <person name="Meng S."/>
            <person name="Li G."/>
            <person name="Viehrig K."/>
            <person name="Ye F."/>
            <person name="Su P."/>
            <person name="Kiefer A.F."/>
            <person name="Nichols A."/>
            <person name="Cepeda A.J."/>
            <person name="Yan W."/>
            <person name="Fan B."/>
            <person name="Jiang Y."/>
            <person name="Adhikari A."/>
            <person name="Zheng C.-J."/>
            <person name="Schuster L."/>
            <person name="Cowan T.M."/>
            <person name="Smanski M.J."/>
            <person name="Chevrette M.G."/>
            <person name="De Carvalho L.P.S."/>
            <person name="Shen B."/>
        </authorList>
    </citation>
    <scope>NUCLEOTIDE SEQUENCE [LARGE SCALE GENOMIC DNA]</scope>
    <source>
        <strain evidence="3 4">NPDC020602</strain>
    </source>
</reference>
<organism evidence="3 4">
    <name type="scientific">Streptomyces litmocidini</name>
    <dbReference type="NCBI Taxonomy" id="67318"/>
    <lineage>
        <taxon>Bacteria</taxon>
        <taxon>Bacillati</taxon>
        <taxon>Actinomycetota</taxon>
        <taxon>Actinomycetes</taxon>
        <taxon>Kitasatosporales</taxon>
        <taxon>Streptomycetaceae</taxon>
        <taxon>Streptomyces</taxon>
    </lineage>
</organism>
<evidence type="ECO:0000256" key="2">
    <source>
        <dbReference type="SAM" id="SignalP"/>
    </source>
</evidence>
<evidence type="ECO:0000313" key="3">
    <source>
        <dbReference type="EMBL" id="MFI1715169.1"/>
    </source>
</evidence>
<dbReference type="EMBL" id="JBIRUI010000006">
    <property type="protein sequence ID" value="MFI1715169.1"/>
    <property type="molecule type" value="Genomic_DNA"/>
</dbReference>
<keyword evidence="2" id="KW-0732">Signal</keyword>
<feature type="compositionally biased region" description="Basic and acidic residues" evidence="1">
    <location>
        <begin position="105"/>
        <end position="114"/>
    </location>
</feature>
<feature type="chain" id="PRO_5047110186" description="Secreted protein" evidence="2">
    <location>
        <begin position="30"/>
        <end position="134"/>
    </location>
</feature>
<accession>A0ABW7U8L0</accession>
<evidence type="ECO:0000256" key="1">
    <source>
        <dbReference type="SAM" id="MobiDB-lite"/>
    </source>
</evidence>
<feature type="region of interest" description="Disordered" evidence="1">
    <location>
        <begin position="27"/>
        <end position="67"/>
    </location>
</feature>
<name>A0ABW7U8L0_9ACTN</name>
<keyword evidence="4" id="KW-1185">Reference proteome</keyword>
<protein>
    <recommendedName>
        <fullName evidence="5">Secreted protein</fullName>
    </recommendedName>
</protein>
<feature type="compositionally biased region" description="Low complexity" evidence="1">
    <location>
        <begin position="42"/>
        <end position="55"/>
    </location>
</feature>
<evidence type="ECO:0000313" key="4">
    <source>
        <dbReference type="Proteomes" id="UP001611339"/>
    </source>
</evidence>